<keyword evidence="2" id="KW-0233">DNA recombination</keyword>
<comment type="caution">
    <text evidence="4">The sequence shown here is derived from an EMBL/GenBank/DDBJ whole genome shotgun (WGS) entry which is preliminary data.</text>
</comment>
<dbReference type="Gene3D" id="1.10.150.130">
    <property type="match status" value="1"/>
</dbReference>
<name>A0A936ZGX5_9HYPH</name>
<dbReference type="GO" id="GO:0015074">
    <property type="term" value="P:DNA integration"/>
    <property type="evidence" value="ECO:0007669"/>
    <property type="project" value="InterPro"/>
</dbReference>
<evidence type="ECO:0000313" key="4">
    <source>
        <dbReference type="EMBL" id="MBL0406819.1"/>
    </source>
</evidence>
<dbReference type="AlphaFoldDB" id="A0A936ZGX5"/>
<dbReference type="GO" id="GO:0006310">
    <property type="term" value="P:DNA recombination"/>
    <property type="evidence" value="ECO:0007669"/>
    <property type="project" value="UniProtKB-KW"/>
</dbReference>
<dbReference type="InterPro" id="IPR002104">
    <property type="entry name" value="Integrase_catalytic"/>
</dbReference>
<dbReference type="SUPFAM" id="SSF56349">
    <property type="entry name" value="DNA breaking-rejoining enzymes"/>
    <property type="match status" value="1"/>
</dbReference>
<keyword evidence="5" id="KW-1185">Reference proteome</keyword>
<organism evidence="4 5">
    <name type="scientific">Microvirga aerilata</name>
    <dbReference type="NCBI Taxonomy" id="670292"/>
    <lineage>
        <taxon>Bacteria</taxon>
        <taxon>Pseudomonadati</taxon>
        <taxon>Pseudomonadota</taxon>
        <taxon>Alphaproteobacteria</taxon>
        <taxon>Hyphomicrobiales</taxon>
        <taxon>Methylobacteriaceae</taxon>
        <taxon>Microvirga</taxon>
    </lineage>
</organism>
<dbReference type="Proteomes" id="UP000605848">
    <property type="component" value="Unassembled WGS sequence"/>
</dbReference>
<keyword evidence="1" id="KW-0238">DNA-binding</keyword>
<feature type="domain" description="Tyr recombinase" evidence="3">
    <location>
        <begin position="116"/>
        <end position="307"/>
    </location>
</feature>
<evidence type="ECO:0000259" key="3">
    <source>
        <dbReference type="PROSITE" id="PS51898"/>
    </source>
</evidence>
<dbReference type="PROSITE" id="PS51898">
    <property type="entry name" value="TYR_RECOMBINASE"/>
    <property type="match status" value="1"/>
</dbReference>
<accession>A0A936ZGX5</accession>
<dbReference type="InterPro" id="IPR011010">
    <property type="entry name" value="DNA_brk_join_enz"/>
</dbReference>
<dbReference type="InterPro" id="IPR010998">
    <property type="entry name" value="Integrase_recombinase_N"/>
</dbReference>
<dbReference type="RefSeq" id="WP_202063680.1">
    <property type="nucleotide sequence ID" value="NZ_JAEQMY010000052.1"/>
</dbReference>
<dbReference type="Pfam" id="PF00589">
    <property type="entry name" value="Phage_integrase"/>
    <property type="match status" value="1"/>
</dbReference>
<proteinExistence type="predicted"/>
<evidence type="ECO:0000256" key="1">
    <source>
        <dbReference type="ARBA" id="ARBA00023125"/>
    </source>
</evidence>
<gene>
    <name evidence="4" type="ORF">JKG68_23015</name>
</gene>
<evidence type="ECO:0000256" key="2">
    <source>
        <dbReference type="ARBA" id="ARBA00023172"/>
    </source>
</evidence>
<evidence type="ECO:0000313" key="5">
    <source>
        <dbReference type="Proteomes" id="UP000605848"/>
    </source>
</evidence>
<reference evidence="4" key="1">
    <citation type="submission" date="2021-01" db="EMBL/GenBank/DDBJ databases">
        <title>Microvirga sp.</title>
        <authorList>
            <person name="Kim M.K."/>
        </authorList>
    </citation>
    <scope>NUCLEOTIDE SEQUENCE</scope>
    <source>
        <strain evidence="4">5420S-16</strain>
    </source>
</reference>
<dbReference type="GO" id="GO:0003677">
    <property type="term" value="F:DNA binding"/>
    <property type="evidence" value="ECO:0007669"/>
    <property type="project" value="UniProtKB-KW"/>
</dbReference>
<protein>
    <submittedName>
        <fullName evidence="4">Tyrosine-type recombinase/integrase</fullName>
    </submittedName>
</protein>
<dbReference type="Gene3D" id="1.10.443.10">
    <property type="entry name" value="Intergrase catalytic core"/>
    <property type="match status" value="1"/>
</dbReference>
<dbReference type="InterPro" id="IPR013762">
    <property type="entry name" value="Integrase-like_cat_sf"/>
</dbReference>
<sequence>MKTDTFQTLKNRRAIEGQLRWTWSQPLKSKDPGGRTFGEMPVDRLDTEAIQALVDRKVRIREGEKVHKRTGRSQDVVATVGAAQKNNLIKWVRGVLKLAIKRKLVKVNYAISVEKENIKGGGYRMWTDEMWDRMVEAYPLGTKQRLTFDLAGYTGQRRGDVYVLGWDQFIPPDKGLPYGSLRVEQEKGDNGDPYVAHIPILDELHESLKAAQAAGILGSKFFIRLDRDDRPYVKESFGNTVRKWLNQAGIPNGYSLHGLRKLCVCRLIERGCDPHEVMALTGHQTLKEIDRYAKAYFREKKKASVYEKWRTGAARAAAKAEALQAA</sequence>
<dbReference type="EMBL" id="JAEQMY010000052">
    <property type="protein sequence ID" value="MBL0406819.1"/>
    <property type="molecule type" value="Genomic_DNA"/>
</dbReference>